<name>A0A371ESU5_MUCPR</name>
<feature type="region of interest" description="Disordered" evidence="1">
    <location>
        <begin position="46"/>
        <end position="110"/>
    </location>
</feature>
<protein>
    <submittedName>
        <fullName evidence="2">Uncharacterized protein</fullName>
    </submittedName>
</protein>
<keyword evidence="3" id="KW-1185">Reference proteome</keyword>
<accession>A0A371ESU5</accession>
<organism evidence="2 3">
    <name type="scientific">Mucuna pruriens</name>
    <name type="common">Velvet bean</name>
    <name type="synonym">Dolichos pruriens</name>
    <dbReference type="NCBI Taxonomy" id="157652"/>
    <lineage>
        <taxon>Eukaryota</taxon>
        <taxon>Viridiplantae</taxon>
        <taxon>Streptophyta</taxon>
        <taxon>Embryophyta</taxon>
        <taxon>Tracheophyta</taxon>
        <taxon>Spermatophyta</taxon>
        <taxon>Magnoliopsida</taxon>
        <taxon>eudicotyledons</taxon>
        <taxon>Gunneridae</taxon>
        <taxon>Pentapetalae</taxon>
        <taxon>rosids</taxon>
        <taxon>fabids</taxon>
        <taxon>Fabales</taxon>
        <taxon>Fabaceae</taxon>
        <taxon>Papilionoideae</taxon>
        <taxon>50 kb inversion clade</taxon>
        <taxon>NPAAA clade</taxon>
        <taxon>indigoferoid/millettioid clade</taxon>
        <taxon>Phaseoleae</taxon>
        <taxon>Mucuna</taxon>
    </lineage>
</organism>
<evidence type="ECO:0000313" key="2">
    <source>
        <dbReference type="EMBL" id="RDX69130.1"/>
    </source>
</evidence>
<gene>
    <name evidence="2" type="ORF">CR513_51798</name>
</gene>
<sequence>MEQAIEELEQLNAEIRAEMRMEMGQMKEQINRMFEIITRNAAPIPTVVTPGVAPSTATSGTPTSGMPTHPPGFTPLAWNATTKNPPTPQEHPGGNTSGVGRGKDRELSPS</sequence>
<evidence type="ECO:0000256" key="1">
    <source>
        <dbReference type="SAM" id="MobiDB-lite"/>
    </source>
</evidence>
<feature type="non-terminal residue" evidence="2">
    <location>
        <position position="1"/>
    </location>
</feature>
<feature type="compositionally biased region" description="Basic and acidic residues" evidence="1">
    <location>
        <begin position="101"/>
        <end position="110"/>
    </location>
</feature>
<feature type="compositionally biased region" description="Low complexity" evidence="1">
    <location>
        <begin position="54"/>
        <end position="67"/>
    </location>
</feature>
<reference evidence="2" key="1">
    <citation type="submission" date="2018-05" db="EMBL/GenBank/DDBJ databases">
        <title>Draft genome of Mucuna pruriens seed.</title>
        <authorList>
            <person name="Nnadi N.E."/>
            <person name="Vos R."/>
            <person name="Hasami M.H."/>
            <person name="Devisetty U.K."/>
            <person name="Aguiy J.C."/>
        </authorList>
    </citation>
    <scope>NUCLEOTIDE SEQUENCE [LARGE SCALE GENOMIC DNA]</scope>
    <source>
        <strain evidence="2">JCA_2017</strain>
    </source>
</reference>
<dbReference type="Proteomes" id="UP000257109">
    <property type="component" value="Unassembled WGS sequence"/>
</dbReference>
<dbReference type="EMBL" id="QJKJ01012245">
    <property type="protein sequence ID" value="RDX69130.1"/>
    <property type="molecule type" value="Genomic_DNA"/>
</dbReference>
<dbReference type="AlphaFoldDB" id="A0A371ESU5"/>
<proteinExistence type="predicted"/>
<comment type="caution">
    <text evidence="2">The sequence shown here is derived from an EMBL/GenBank/DDBJ whole genome shotgun (WGS) entry which is preliminary data.</text>
</comment>
<evidence type="ECO:0000313" key="3">
    <source>
        <dbReference type="Proteomes" id="UP000257109"/>
    </source>
</evidence>